<dbReference type="Pfam" id="PF01266">
    <property type="entry name" value="DAO"/>
    <property type="match status" value="1"/>
</dbReference>
<dbReference type="GO" id="GO:0004368">
    <property type="term" value="F:glycerol-3-phosphate dehydrogenase (quinone) activity"/>
    <property type="evidence" value="ECO:0007669"/>
    <property type="project" value="InterPro"/>
</dbReference>
<gene>
    <name evidence="9" type="ORF">ATK74_1999</name>
</gene>
<keyword evidence="10" id="KW-1185">Reference proteome</keyword>
<protein>
    <submittedName>
        <fullName evidence="9">Glycerol-3-phosphate dehydrogenase</fullName>
    </submittedName>
</protein>
<dbReference type="PANTHER" id="PTHR11985">
    <property type="entry name" value="GLYCEROL-3-PHOSPHATE DEHYDROGENASE"/>
    <property type="match status" value="1"/>
</dbReference>
<dbReference type="Proteomes" id="UP000226079">
    <property type="component" value="Unassembled WGS sequence"/>
</dbReference>
<evidence type="ECO:0000256" key="4">
    <source>
        <dbReference type="ARBA" id="ARBA00022798"/>
    </source>
</evidence>
<proteinExistence type="inferred from homology"/>
<evidence type="ECO:0000256" key="2">
    <source>
        <dbReference type="ARBA" id="ARBA00007330"/>
    </source>
</evidence>
<dbReference type="PANTHER" id="PTHR11985:SF35">
    <property type="entry name" value="ANAEROBIC GLYCEROL-3-PHOSPHATE DEHYDROGENASE SUBUNIT A"/>
    <property type="match status" value="1"/>
</dbReference>
<dbReference type="Gene3D" id="1.10.8.870">
    <property type="entry name" value="Alpha-glycerophosphate oxidase, cap domain"/>
    <property type="match status" value="1"/>
</dbReference>
<evidence type="ECO:0000256" key="1">
    <source>
        <dbReference type="ARBA" id="ARBA00001974"/>
    </source>
</evidence>
<dbReference type="InterPro" id="IPR000447">
    <property type="entry name" value="G3P_DH_FAD-dep"/>
</dbReference>
<name>A0A2A9CV27_9ACTN</name>
<evidence type="ECO:0000256" key="5">
    <source>
        <dbReference type="ARBA" id="ARBA00022827"/>
    </source>
</evidence>
<evidence type="ECO:0000256" key="6">
    <source>
        <dbReference type="ARBA" id="ARBA00023002"/>
    </source>
</evidence>
<feature type="domain" description="FAD dependent oxidoreductase" evidence="7">
    <location>
        <begin position="18"/>
        <end position="376"/>
    </location>
</feature>
<dbReference type="Gene3D" id="3.30.9.10">
    <property type="entry name" value="D-Amino Acid Oxidase, subunit A, domain 2"/>
    <property type="match status" value="1"/>
</dbReference>
<comment type="cofactor">
    <cofactor evidence="1">
        <name>FAD</name>
        <dbReference type="ChEBI" id="CHEBI:57692"/>
    </cofactor>
</comment>
<organism evidence="9 10">
    <name type="scientific">Propionicimonas paludicola</name>
    <dbReference type="NCBI Taxonomy" id="185243"/>
    <lineage>
        <taxon>Bacteria</taxon>
        <taxon>Bacillati</taxon>
        <taxon>Actinomycetota</taxon>
        <taxon>Actinomycetes</taxon>
        <taxon>Propionibacteriales</taxon>
        <taxon>Nocardioidaceae</taxon>
        <taxon>Propionicimonas</taxon>
    </lineage>
</organism>
<dbReference type="InterPro" id="IPR006076">
    <property type="entry name" value="FAD-dep_OxRdtase"/>
</dbReference>
<dbReference type="InterPro" id="IPR036188">
    <property type="entry name" value="FAD/NAD-bd_sf"/>
</dbReference>
<dbReference type="RefSeq" id="WP_211283339.1">
    <property type="nucleotide sequence ID" value="NZ_PDJC01000001.1"/>
</dbReference>
<keyword evidence="3" id="KW-0285">Flavoprotein</keyword>
<dbReference type="SUPFAM" id="SSF51905">
    <property type="entry name" value="FAD/NAD(P)-binding domain"/>
    <property type="match status" value="1"/>
</dbReference>
<evidence type="ECO:0000313" key="10">
    <source>
        <dbReference type="Proteomes" id="UP000226079"/>
    </source>
</evidence>
<comment type="caution">
    <text evidence="9">The sequence shown here is derived from an EMBL/GenBank/DDBJ whole genome shotgun (WGS) entry which is preliminary data.</text>
</comment>
<comment type="similarity">
    <text evidence="2">Belongs to the FAD-dependent glycerol-3-phosphate dehydrogenase family.</text>
</comment>
<dbReference type="AlphaFoldDB" id="A0A2A9CV27"/>
<dbReference type="Pfam" id="PF16901">
    <property type="entry name" value="DAO_C"/>
    <property type="match status" value="1"/>
</dbReference>
<keyword evidence="6" id="KW-0560">Oxidoreductase</keyword>
<reference evidence="9 10" key="1">
    <citation type="submission" date="2017-10" db="EMBL/GenBank/DDBJ databases">
        <title>Sequencing the genomes of 1000 actinobacteria strains.</title>
        <authorList>
            <person name="Klenk H.-P."/>
        </authorList>
    </citation>
    <scope>NUCLEOTIDE SEQUENCE [LARGE SCALE GENOMIC DNA]</scope>
    <source>
        <strain evidence="9 10">DSM 15597</strain>
    </source>
</reference>
<evidence type="ECO:0000259" key="8">
    <source>
        <dbReference type="Pfam" id="PF16901"/>
    </source>
</evidence>
<accession>A0A2A9CV27</accession>
<dbReference type="PRINTS" id="PR01001">
    <property type="entry name" value="FADG3PDH"/>
</dbReference>
<dbReference type="GO" id="GO:0006071">
    <property type="term" value="P:glycerol metabolic process"/>
    <property type="evidence" value="ECO:0007669"/>
    <property type="project" value="UniProtKB-KW"/>
</dbReference>
<evidence type="ECO:0000313" key="9">
    <source>
        <dbReference type="EMBL" id="PFG17429.1"/>
    </source>
</evidence>
<evidence type="ECO:0000256" key="3">
    <source>
        <dbReference type="ARBA" id="ARBA00022630"/>
    </source>
</evidence>
<dbReference type="EMBL" id="PDJC01000001">
    <property type="protein sequence ID" value="PFG17429.1"/>
    <property type="molecule type" value="Genomic_DNA"/>
</dbReference>
<feature type="domain" description="Alpha-glycerophosphate oxidase C-terminal" evidence="8">
    <location>
        <begin position="400"/>
        <end position="525"/>
    </location>
</feature>
<dbReference type="InterPro" id="IPR031656">
    <property type="entry name" value="DAO_C"/>
</dbReference>
<evidence type="ECO:0000259" key="7">
    <source>
        <dbReference type="Pfam" id="PF01266"/>
    </source>
</evidence>
<dbReference type="Gene3D" id="3.50.50.60">
    <property type="entry name" value="FAD/NAD(P)-binding domain"/>
    <property type="match status" value="1"/>
</dbReference>
<keyword evidence="4" id="KW-0319">Glycerol metabolism</keyword>
<dbReference type="GO" id="GO:0046168">
    <property type="term" value="P:glycerol-3-phosphate catabolic process"/>
    <property type="evidence" value="ECO:0007669"/>
    <property type="project" value="TreeGrafter"/>
</dbReference>
<keyword evidence="5" id="KW-0274">FAD</keyword>
<sequence length="541" mass="57405">MSVTRIVRSSFEGADEFDLLIIGGGITGAALAHEATSRGLTVALVEKGDFGAATSAATGKLIHGGLRYLKKLEVGLVRESLAERRNLMRIAPNLVSPIPIVLPETGLVEVLGLTAYDVLSFDRNRLSDPSKRIPAHHRLHRSALDELGLDYVSKGILYYDSMMLSPERLTLAFLRTAVAAGAQVANYVRVDRLVLDGQRVTGAEVTDLVSGNPGLIRAKVTVNATGAWAHDLLSATPATQALAGPPPKVRSEGIYLVTRKLSDVMVLTVGKHGHFSFAPWRGHSLVGPTETPYHGPVDEWRLTRAAIEAFLASIAANNTAGVKLTIDDVVAAYGGLRPLTESAEVDTYTASRASELIDHSRQGVTGLVSAMGGKYTSSRAFASRIVTALGRQLGGGVRPSRTAVTPLDGCQLGELPHEVERAKTAVVAGGLAESAGEVLVQLYGSQLPEVLKLMGTDDRLRLPGTPDGEPLATVAWAARNEAVVHLTDALLRRTGIGQLGNPGPDVLDAAADIVAVELGWTAERRNQELELARRAVSLPED</sequence>
<dbReference type="InterPro" id="IPR038299">
    <property type="entry name" value="DAO_C_sf"/>
</dbReference>